<dbReference type="OrthoDB" id="5385247at2759"/>
<name>A0A3N4L3P2_9PEZI</name>
<feature type="compositionally biased region" description="Polar residues" evidence="1">
    <location>
        <begin position="173"/>
        <end position="184"/>
    </location>
</feature>
<feature type="region of interest" description="Disordered" evidence="1">
    <location>
        <begin position="291"/>
        <end position="310"/>
    </location>
</feature>
<dbReference type="EMBL" id="ML119110">
    <property type="protein sequence ID" value="RPB16152.1"/>
    <property type="molecule type" value="Genomic_DNA"/>
</dbReference>
<keyword evidence="3" id="KW-1185">Reference proteome</keyword>
<evidence type="ECO:0000313" key="2">
    <source>
        <dbReference type="EMBL" id="RPB16152.1"/>
    </source>
</evidence>
<proteinExistence type="predicted"/>
<evidence type="ECO:0000313" key="3">
    <source>
        <dbReference type="Proteomes" id="UP000277580"/>
    </source>
</evidence>
<evidence type="ECO:0000256" key="1">
    <source>
        <dbReference type="SAM" id="MobiDB-lite"/>
    </source>
</evidence>
<reference evidence="2 3" key="1">
    <citation type="journal article" date="2018" name="Nat. Ecol. Evol.">
        <title>Pezizomycetes genomes reveal the molecular basis of ectomycorrhizal truffle lifestyle.</title>
        <authorList>
            <person name="Murat C."/>
            <person name="Payen T."/>
            <person name="Noel B."/>
            <person name="Kuo A."/>
            <person name="Morin E."/>
            <person name="Chen J."/>
            <person name="Kohler A."/>
            <person name="Krizsan K."/>
            <person name="Balestrini R."/>
            <person name="Da Silva C."/>
            <person name="Montanini B."/>
            <person name="Hainaut M."/>
            <person name="Levati E."/>
            <person name="Barry K.W."/>
            <person name="Belfiori B."/>
            <person name="Cichocki N."/>
            <person name="Clum A."/>
            <person name="Dockter R.B."/>
            <person name="Fauchery L."/>
            <person name="Guy J."/>
            <person name="Iotti M."/>
            <person name="Le Tacon F."/>
            <person name="Lindquist E.A."/>
            <person name="Lipzen A."/>
            <person name="Malagnac F."/>
            <person name="Mello A."/>
            <person name="Molinier V."/>
            <person name="Miyauchi S."/>
            <person name="Poulain J."/>
            <person name="Riccioni C."/>
            <person name="Rubini A."/>
            <person name="Sitrit Y."/>
            <person name="Splivallo R."/>
            <person name="Traeger S."/>
            <person name="Wang M."/>
            <person name="Zifcakova L."/>
            <person name="Wipf D."/>
            <person name="Zambonelli A."/>
            <person name="Paolocci F."/>
            <person name="Nowrousian M."/>
            <person name="Ottonello S."/>
            <person name="Baldrian P."/>
            <person name="Spatafora J.W."/>
            <person name="Henrissat B."/>
            <person name="Nagy L.G."/>
            <person name="Aury J.M."/>
            <person name="Wincker P."/>
            <person name="Grigoriev I.V."/>
            <person name="Bonfante P."/>
            <person name="Martin F.M."/>
        </authorList>
    </citation>
    <scope>NUCLEOTIDE SEQUENCE [LARGE SCALE GENOMIC DNA]</scope>
    <source>
        <strain evidence="2 3">CCBAS932</strain>
    </source>
</reference>
<protein>
    <recommendedName>
        <fullName evidence="4">Mediator complex subunit 15 KIX domain-containing protein</fullName>
    </recommendedName>
</protein>
<organism evidence="2 3">
    <name type="scientific">Morchella conica CCBAS932</name>
    <dbReference type="NCBI Taxonomy" id="1392247"/>
    <lineage>
        <taxon>Eukaryota</taxon>
        <taxon>Fungi</taxon>
        <taxon>Dikarya</taxon>
        <taxon>Ascomycota</taxon>
        <taxon>Pezizomycotina</taxon>
        <taxon>Pezizomycetes</taxon>
        <taxon>Pezizales</taxon>
        <taxon>Morchellaceae</taxon>
        <taxon>Morchella</taxon>
    </lineage>
</organism>
<feature type="region of interest" description="Disordered" evidence="1">
    <location>
        <begin position="1"/>
        <end position="41"/>
    </location>
</feature>
<feature type="region of interest" description="Disordered" evidence="1">
    <location>
        <begin position="152"/>
        <end position="215"/>
    </location>
</feature>
<accession>A0A3N4L3P2</accession>
<feature type="compositionally biased region" description="Low complexity" evidence="1">
    <location>
        <begin position="185"/>
        <end position="215"/>
    </location>
</feature>
<sequence length="373" mass="41379">MNSDFNQLQQQQQLGSSSTSAEMPSGARPALPKPKKAAGRERGNSLLQHFVKADISIEDQLKYRRHLHTASQNFVGFNKDNLHIIATSFEHLCLTESENKREYKAKIRAKLREWNYEDFSEDEEADGLAYQLQTALQSSESMQTTTLITGENLSSLPSSSASGSHVHRAPSERNPTPHSTGSTASKNSSKLGRSSSSRPRLPSPQQSFPYGSSSSVSSLFDPVLLDKTNLNDPAVRAGWVEAVWHYFNSGGCPPPPSVNIGRVRSSSFASMPSPASPTTPTNDRFRSLAVSDHRHHHHHNNQPQPQQEQHIESEYEVMEGVETYYQQGPNQQHDIGNLGQMVDLGALPTDPEALSYVQLEQWQKIQDQNIGNP</sequence>
<feature type="compositionally biased region" description="Low complexity" evidence="1">
    <location>
        <begin position="154"/>
        <end position="164"/>
    </location>
</feature>
<gene>
    <name evidence="2" type="ORF">P167DRAFT_602795</name>
</gene>
<evidence type="ECO:0008006" key="4">
    <source>
        <dbReference type="Google" id="ProtNLM"/>
    </source>
</evidence>
<dbReference type="AlphaFoldDB" id="A0A3N4L3P2"/>
<dbReference type="InParanoid" id="A0A3N4L3P2"/>
<dbReference type="Proteomes" id="UP000277580">
    <property type="component" value="Unassembled WGS sequence"/>
</dbReference>